<proteinExistence type="predicted"/>
<evidence type="ECO:0000313" key="2">
    <source>
        <dbReference type="Proteomes" id="UP000316621"/>
    </source>
</evidence>
<name>A0A4Y7JZ58_PAPSO</name>
<protein>
    <submittedName>
        <fullName evidence="1">Uncharacterized protein</fullName>
    </submittedName>
</protein>
<accession>A0A4Y7JZ58</accession>
<dbReference type="AlphaFoldDB" id="A0A4Y7JZ58"/>
<dbReference type="Gramene" id="RZC64979">
    <property type="protein sequence ID" value="RZC64979"/>
    <property type="gene ID" value="C5167_008669"/>
</dbReference>
<gene>
    <name evidence="1" type="ORF">C5167_008669</name>
</gene>
<keyword evidence="2" id="KW-1185">Reference proteome</keyword>
<reference evidence="1 2" key="1">
    <citation type="journal article" date="2018" name="Science">
        <title>The opium poppy genome and morphinan production.</title>
        <authorList>
            <person name="Guo L."/>
            <person name="Winzer T."/>
            <person name="Yang X."/>
            <person name="Li Y."/>
            <person name="Ning Z."/>
            <person name="He Z."/>
            <person name="Teodor R."/>
            <person name="Lu Y."/>
            <person name="Bowser T.A."/>
            <person name="Graham I.A."/>
            <person name="Ye K."/>
        </authorList>
    </citation>
    <scope>NUCLEOTIDE SEQUENCE [LARGE SCALE GENOMIC DNA]</scope>
    <source>
        <strain evidence="2">cv. HN1</strain>
        <tissue evidence="1">Leaves</tissue>
    </source>
</reference>
<sequence>MVESQKVNSISVGVVKDNDGSSDCVEFPFNETSKTDVKNFTWINQIEIDRIASTLDNGRVARTAWQLFSKKSSYLGLNLTGSVFDRGRGFDPMGSGKFTQDLNNKHGFESDPLFYDSVQWVLAKTGKILLLGTAWVAPILLGAPVSCVPVWTQPHILGHT</sequence>
<evidence type="ECO:0000313" key="1">
    <source>
        <dbReference type="EMBL" id="RZC64979.1"/>
    </source>
</evidence>
<organism evidence="1 2">
    <name type="scientific">Papaver somniferum</name>
    <name type="common">Opium poppy</name>
    <dbReference type="NCBI Taxonomy" id="3469"/>
    <lineage>
        <taxon>Eukaryota</taxon>
        <taxon>Viridiplantae</taxon>
        <taxon>Streptophyta</taxon>
        <taxon>Embryophyta</taxon>
        <taxon>Tracheophyta</taxon>
        <taxon>Spermatophyta</taxon>
        <taxon>Magnoliopsida</taxon>
        <taxon>Ranunculales</taxon>
        <taxon>Papaveraceae</taxon>
        <taxon>Papaveroideae</taxon>
        <taxon>Papaver</taxon>
    </lineage>
</organism>
<dbReference type="Proteomes" id="UP000316621">
    <property type="component" value="Chromosome 6"/>
</dbReference>
<dbReference type="EMBL" id="CM010720">
    <property type="protein sequence ID" value="RZC64979.1"/>
    <property type="molecule type" value="Genomic_DNA"/>
</dbReference>